<gene>
    <name evidence="2" type="ORF">FHS30_001049</name>
</gene>
<keyword evidence="1" id="KW-1133">Transmembrane helix</keyword>
<dbReference type="EMBL" id="JACHXZ010000001">
    <property type="protein sequence ID" value="MBB3167873.1"/>
    <property type="molecule type" value="Genomic_DNA"/>
</dbReference>
<dbReference type="Proteomes" id="UP000559987">
    <property type="component" value="Unassembled WGS sequence"/>
</dbReference>
<dbReference type="AlphaFoldDB" id="A0A839UJV1"/>
<feature type="transmembrane region" description="Helical" evidence="1">
    <location>
        <begin position="328"/>
        <end position="348"/>
    </location>
</feature>
<protein>
    <submittedName>
        <fullName evidence="2">Uncharacterized protein</fullName>
    </submittedName>
</protein>
<reference evidence="2 3" key="1">
    <citation type="submission" date="2020-08" db="EMBL/GenBank/DDBJ databases">
        <title>Genomic Encyclopedia of Type Strains, Phase III (KMG-III): the genomes of soil and plant-associated and newly described type strains.</title>
        <authorList>
            <person name="Whitman W."/>
        </authorList>
    </citation>
    <scope>NUCLEOTIDE SEQUENCE [LARGE SCALE GENOMIC DNA]</scope>
    <source>
        <strain evidence="2 3">CECT 8571</strain>
    </source>
</reference>
<feature type="transmembrane region" description="Helical" evidence="1">
    <location>
        <begin position="244"/>
        <end position="267"/>
    </location>
</feature>
<keyword evidence="3" id="KW-1185">Reference proteome</keyword>
<feature type="transmembrane region" description="Helical" evidence="1">
    <location>
        <begin position="287"/>
        <end position="307"/>
    </location>
</feature>
<keyword evidence="1" id="KW-0472">Membrane</keyword>
<keyword evidence="1" id="KW-0812">Transmembrane</keyword>
<organism evidence="2 3">
    <name type="scientific">Simiduia aestuariiviva</name>
    <dbReference type="NCBI Taxonomy" id="1510459"/>
    <lineage>
        <taxon>Bacteria</taxon>
        <taxon>Pseudomonadati</taxon>
        <taxon>Pseudomonadota</taxon>
        <taxon>Gammaproteobacteria</taxon>
        <taxon>Cellvibrionales</taxon>
        <taxon>Cellvibrionaceae</taxon>
        <taxon>Simiduia</taxon>
    </lineage>
</organism>
<evidence type="ECO:0000256" key="1">
    <source>
        <dbReference type="SAM" id="Phobius"/>
    </source>
</evidence>
<comment type="caution">
    <text evidence="2">The sequence shown here is derived from an EMBL/GenBank/DDBJ whole genome shotgun (WGS) entry which is preliminary data.</text>
</comment>
<feature type="transmembrane region" description="Helical" evidence="1">
    <location>
        <begin position="14"/>
        <end position="31"/>
    </location>
</feature>
<sequence>MSSDLFVIWPGEPAVNLALWLVIIVVMMYLGRDASHQLLNQTGRSIYRTMRIAAFSLRAWQQTLRTRNQAILQSAGEAQVRRVIEREFVRVNDTIARDLGHYPTLHRQVSDTVSRLEDDYNRAIDTPPSPPAWLEVVNTVASIPRNGDPAAVKILDRIQQTLEGAHRETMDAYIKASRQSHKLLGSMQPLWRQVGADLQKVKHDVESLEERAAVIDEHMTEYQAIRNSSEAAMSKLTSSSLTQFFISGLVLVIAVMGGLINFQLIAMPMSEMVGGTSYIGAMKTSDIAALVIILVEIAMGLFLLESLRITHLFPIIGSMDDRVRRRMIWVTLTILTILATVEASLAYMRDLLALDREALTQTLAGASVVEANFRWIPSLGQMIMGFILPFALAFVAIPLESFIHSVRTVVGLFAQGVLTLLALLARLLGALVQHAFRILVHAYDLVIMVPLSIERLVTRSARSKVQTSSSGANTEVLWQKEESQS</sequence>
<proteinExistence type="predicted"/>
<dbReference type="RefSeq" id="WP_183908955.1">
    <property type="nucleotide sequence ID" value="NZ_JACHXZ010000001.1"/>
</dbReference>
<name>A0A839UJV1_9GAMM</name>
<evidence type="ECO:0000313" key="3">
    <source>
        <dbReference type="Proteomes" id="UP000559987"/>
    </source>
</evidence>
<accession>A0A839UJV1</accession>
<feature type="transmembrane region" description="Helical" evidence="1">
    <location>
        <begin position="375"/>
        <end position="397"/>
    </location>
</feature>
<feature type="transmembrane region" description="Helical" evidence="1">
    <location>
        <begin position="409"/>
        <end position="428"/>
    </location>
</feature>
<evidence type="ECO:0000313" key="2">
    <source>
        <dbReference type="EMBL" id="MBB3167873.1"/>
    </source>
</evidence>